<dbReference type="InterPro" id="IPR043129">
    <property type="entry name" value="ATPase_NBD"/>
</dbReference>
<evidence type="ECO:0000256" key="7">
    <source>
        <dbReference type="ARBA" id="ARBA00022840"/>
    </source>
</evidence>
<keyword evidence="6" id="KW-0418">Kinase</keyword>
<name>A0A916W5I7_9BACI</name>
<dbReference type="InterPro" id="IPR049874">
    <property type="entry name" value="ROK_cs"/>
</dbReference>
<dbReference type="Gene3D" id="3.30.420.40">
    <property type="match status" value="2"/>
</dbReference>
<keyword evidence="4" id="KW-0808">Transferase</keyword>
<gene>
    <name evidence="9" type="ORF">GCM10008025_10440</name>
</gene>
<keyword evidence="5" id="KW-0547">Nucleotide-binding</keyword>
<evidence type="ECO:0000313" key="9">
    <source>
        <dbReference type="EMBL" id="GGA68373.1"/>
    </source>
</evidence>
<dbReference type="GO" id="GO:0005524">
    <property type="term" value="F:ATP binding"/>
    <property type="evidence" value="ECO:0007669"/>
    <property type="project" value="UniProtKB-KW"/>
</dbReference>
<dbReference type="SUPFAM" id="SSF53067">
    <property type="entry name" value="Actin-like ATPase domain"/>
    <property type="match status" value="1"/>
</dbReference>
<dbReference type="PANTHER" id="PTHR18964:SF149">
    <property type="entry name" value="BIFUNCTIONAL UDP-N-ACETYLGLUCOSAMINE 2-EPIMERASE_N-ACETYLMANNOSAMINE KINASE"/>
    <property type="match status" value="1"/>
</dbReference>
<evidence type="ECO:0000256" key="5">
    <source>
        <dbReference type="ARBA" id="ARBA00022741"/>
    </source>
</evidence>
<organism evidence="9 10">
    <name type="scientific">Ornithinibacillus halotolerans</name>
    <dbReference type="NCBI Taxonomy" id="1274357"/>
    <lineage>
        <taxon>Bacteria</taxon>
        <taxon>Bacillati</taxon>
        <taxon>Bacillota</taxon>
        <taxon>Bacilli</taxon>
        <taxon>Bacillales</taxon>
        <taxon>Bacillaceae</taxon>
        <taxon>Ornithinibacillus</taxon>
    </lineage>
</organism>
<comment type="caution">
    <text evidence="9">The sequence shown here is derived from an EMBL/GenBank/DDBJ whole genome shotgun (WGS) entry which is preliminary data.</text>
</comment>
<dbReference type="EC" id="2.7.1.2" evidence="2"/>
<comment type="similarity">
    <text evidence="1">Belongs to the ROK (NagC/XylR) family.</text>
</comment>
<evidence type="ECO:0000256" key="8">
    <source>
        <dbReference type="ARBA" id="ARBA00032386"/>
    </source>
</evidence>
<evidence type="ECO:0000256" key="1">
    <source>
        <dbReference type="ARBA" id="ARBA00006479"/>
    </source>
</evidence>
<sequence length="320" mass="33724">MNKNIIIGVDIGGTTVKIGILQSTGEIIEKWEIETTKSNDGKIVIDQIWSSVLAKLTTLELDTNDVLGIGIGAPGFIDGENGYVYEAVNIGWKEFNLRDYMTSKTGLPVYVENDANIAALGENWLGAGHKAKDVIAVTLGTGVGGGIIAKGKILNGINGTAGEIGHIIVDPNGYACNCGRTGCLETIASATGVVRQAMKIIENKPSSPLALQYAQNGKITSKLIFDLAKQGDKDCNHIIDYTANTLGMALANLAVTINPSMILIGGGMSNAGEQLLQPIKDSFTKYALRRTSEACEIKIAELGNDAGIIGAAYLVQQNLA</sequence>
<keyword evidence="10" id="KW-1185">Reference proteome</keyword>
<dbReference type="Pfam" id="PF00480">
    <property type="entry name" value="ROK"/>
    <property type="match status" value="1"/>
</dbReference>
<reference evidence="9" key="1">
    <citation type="journal article" date="2014" name="Int. J. Syst. Evol. Microbiol.">
        <title>Complete genome sequence of Corynebacterium casei LMG S-19264T (=DSM 44701T), isolated from a smear-ripened cheese.</title>
        <authorList>
            <consortium name="US DOE Joint Genome Institute (JGI-PGF)"/>
            <person name="Walter F."/>
            <person name="Albersmeier A."/>
            <person name="Kalinowski J."/>
            <person name="Ruckert C."/>
        </authorList>
    </citation>
    <scope>NUCLEOTIDE SEQUENCE</scope>
    <source>
        <strain evidence="9">CGMCC 1.12408</strain>
    </source>
</reference>
<dbReference type="InterPro" id="IPR000600">
    <property type="entry name" value="ROK"/>
</dbReference>
<dbReference type="RefSeq" id="WP_188383638.1">
    <property type="nucleotide sequence ID" value="NZ_BMEY01000004.1"/>
</dbReference>
<dbReference type="GO" id="GO:0006096">
    <property type="term" value="P:glycolytic process"/>
    <property type="evidence" value="ECO:0007669"/>
    <property type="project" value="InterPro"/>
</dbReference>
<accession>A0A916W5I7</accession>
<keyword evidence="7" id="KW-0067">ATP-binding</keyword>
<reference evidence="9" key="2">
    <citation type="submission" date="2020-09" db="EMBL/GenBank/DDBJ databases">
        <authorList>
            <person name="Sun Q."/>
            <person name="Zhou Y."/>
        </authorList>
    </citation>
    <scope>NUCLEOTIDE SEQUENCE</scope>
    <source>
        <strain evidence="9">CGMCC 1.12408</strain>
    </source>
</reference>
<evidence type="ECO:0000313" key="10">
    <source>
        <dbReference type="Proteomes" id="UP000613512"/>
    </source>
</evidence>
<dbReference type="EMBL" id="BMEY01000004">
    <property type="protein sequence ID" value="GGA68373.1"/>
    <property type="molecule type" value="Genomic_DNA"/>
</dbReference>
<dbReference type="AlphaFoldDB" id="A0A916W5I7"/>
<dbReference type="GO" id="GO:0004340">
    <property type="term" value="F:glucokinase activity"/>
    <property type="evidence" value="ECO:0007669"/>
    <property type="project" value="UniProtKB-EC"/>
</dbReference>
<dbReference type="PANTHER" id="PTHR18964">
    <property type="entry name" value="ROK (REPRESSOR, ORF, KINASE) FAMILY"/>
    <property type="match status" value="1"/>
</dbReference>
<protein>
    <recommendedName>
        <fullName evidence="3">Glucokinase</fullName>
        <ecNumber evidence="2">2.7.1.2</ecNumber>
    </recommendedName>
    <alternativeName>
        <fullName evidence="8">Glucose kinase</fullName>
    </alternativeName>
</protein>
<evidence type="ECO:0000256" key="4">
    <source>
        <dbReference type="ARBA" id="ARBA00022679"/>
    </source>
</evidence>
<proteinExistence type="inferred from homology"/>
<evidence type="ECO:0000256" key="3">
    <source>
        <dbReference type="ARBA" id="ARBA00014701"/>
    </source>
</evidence>
<dbReference type="NCBIfam" id="TIGR00744">
    <property type="entry name" value="ROK_glcA_fam"/>
    <property type="match status" value="1"/>
</dbReference>
<dbReference type="InterPro" id="IPR004654">
    <property type="entry name" value="ROK_glcA"/>
</dbReference>
<dbReference type="Proteomes" id="UP000613512">
    <property type="component" value="Unassembled WGS sequence"/>
</dbReference>
<evidence type="ECO:0000256" key="2">
    <source>
        <dbReference type="ARBA" id="ARBA00012323"/>
    </source>
</evidence>
<dbReference type="GO" id="GO:0005737">
    <property type="term" value="C:cytoplasm"/>
    <property type="evidence" value="ECO:0007669"/>
    <property type="project" value="InterPro"/>
</dbReference>
<evidence type="ECO:0000256" key="6">
    <source>
        <dbReference type="ARBA" id="ARBA00022777"/>
    </source>
</evidence>
<dbReference type="PROSITE" id="PS01125">
    <property type="entry name" value="ROK"/>
    <property type="match status" value="1"/>
</dbReference>